<dbReference type="HOGENOM" id="CLU_026756_0_0_1"/>
<proteinExistence type="predicted"/>
<reference evidence="3" key="2">
    <citation type="submission" date="2010-04" db="EMBL/GenBank/DDBJ databases">
        <authorList>
            <person name="Buell R."/>
            <person name="Hamilton J."/>
            <person name="Hostetler J."/>
        </authorList>
    </citation>
    <scope>NUCLEOTIDE SEQUENCE [LARGE SCALE GENOMIC DNA]</scope>
    <source>
        <strain evidence="3">DAOM:BR144</strain>
    </source>
</reference>
<dbReference type="EMBL" id="GL376620">
    <property type="status" value="NOT_ANNOTATED_CDS"/>
    <property type="molecule type" value="Genomic_DNA"/>
</dbReference>
<reference evidence="3" key="1">
    <citation type="journal article" date="2010" name="Genome Biol.">
        <title>Genome sequence of the necrotrophic plant pathogen Pythium ultimum reveals original pathogenicity mechanisms and effector repertoire.</title>
        <authorList>
            <person name="Levesque C.A."/>
            <person name="Brouwer H."/>
            <person name="Cano L."/>
            <person name="Hamilton J.P."/>
            <person name="Holt C."/>
            <person name="Huitema E."/>
            <person name="Raffaele S."/>
            <person name="Robideau G.P."/>
            <person name="Thines M."/>
            <person name="Win J."/>
            <person name="Zerillo M.M."/>
            <person name="Beakes G.W."/>
            <person name="Boore J.L."/>
            <person name="Busam D."/>
            <person name="Dumas B."/>
            <person name="Ferriera S."/>
            <person name="Fuerstenberg S.I."/>
            <person name="Gachon C.M."/>
            <person name="Gaulin E."/>
            <person name="Govers F."/>
            <person name="Grenville-Briggs L."/>
            <person name="Horner N."/>
            <person name="Hostetler J."/>
            <person name="Jiang R.H."/>
            <person name="Johnson J."/>
            <person name="Krajaejun T."/>
            <person name="Lin H."/>
            <person name="Meijer H.J."/>
            <person name="Moore B."/>
            <person name="Morris P."/>
            <person name="Phuntmart V."/>
            <person name="Puiu D."/>
            <person name="Shetty J."/>
            <person name="Stajich J.E."/>
            <person name="Tripathy S."/>
            <person name="Wawra S."/>
            <person name="van West P."/>
            <person name="Whitty B.R."/>
            <person name="Coutinho P.M."/>
            <person name="Henrissat B."/>
            <person name="Martin F."/>
            <person name="Thomas P.D."/>
            <person name="Tyler B.M."/>
            <person name="De Vries R.P."/>
            <person name="Kamoun S."/>
            <person name="Yandell M."/>
            <person name="Tisserat N."/>
            <person name="Buell C.R."/>
        </authorList>
    </citation>
    <scope>NUCLEOTIDE SEQUENCE</scope>
    <source>
        <strain evidence="3">DAOM:BR144</strain>
    </source>
</reference>
<name>K3W721_GLOUD</name>
<dbReference type="eggNOG" id="ENOG502SJDG">
    <property type="taxonomic scope" value="Eukaryota"/>
</dbReference>
<dbReference type="EnsemblProtists" id="PYU1_T000762">
    <property type="protein sequence ID" value="PYU1_T000762"/>
    <property type="gene ID" value="PYU1_G000762"/>
</dbReference>
<feature type="region of interest" description="Disordered" evidence="1">
    <location>
        <begin position="1"/>
        <end position="42"/>
    </location>
</feature>
<evidence type="ECO:0000256" key="1">
    <source>
        <dbReference type="SAM" id="MobiDB-lite"/>
    </source>
</evidence>
<dbReference type="VEuPathDB" id="FungiDB:PYU1_G000762"/>
<organism evidence="2 3">
    <name type="scientific">Globisporangium ultimum (strain ATCC 200006 / CBS 805.95 / DAOM BR144)</name>
    <name type="common">Pythium ultimum</name>
    <dbReference type="NCBI Taxonomy" id="431595"/>
    <lineage>
        <taxon>Eukaryota</taxon>
        <taxon>Sar</taxon>
        <taxon>Stramenopiles</taxon>
        <taxon>Oomycota</taxon>
        <taxon>Peronosporomycetes</taxon>
        <taxon>Pythiales</taxon>
        <taxon>Pythiaceae</taxon>
        <taxon>Globisporangium</taxon>
    </lineage>
</organism>
<feature type="compositionally biased region" description="Basic and acidic residues" evidence="1">
    <location>
        <begin position="31"/>
        <end position="42"/>
    </location>
</feature>
<dbReference type="AlphaFoldDB" id="K3W721"/>
<evidence type="ECO:0000313" key="3">
    <source>
        <dbReference type="Proteomes" id="UP000019132"/>
    </source>
</evidence>
<dbReference type="OMA" id="PLRMDVN"/>
<keyword evidence="3" id="KW-1185">Reference proteome</keyword>
<dbReference type="Proteomes" id="UP000019132">
    <property type="component" value="Unassembled WGS sequence"/>
</dbReference>
<reference evidence="2" key="3">
    <citation type="submission" date="2015-02" db="UniProtKB">
        <authorList>
            <consortium name="EnsemblProtists"/>
        </authorList>
    </citation>
    <scope>IDENTIFICATION</scope>
    <source>
        <strain evidence="2">DAOM BR144</strain>
    </source>
</reference>
<accession>K3W721</accession>
<protein>
    <submittedName>
        <fullName evidence="2">Uncharacterized protein</fullName>
    </submittedName>
</protein>
<sequence>MTQLAREYALGPPSGGAENHPPNHHRHHHSQREGGVRKPLEKSRLSVVGKSKNPKKYPPPAHLQPDDTEFYTNIWIAPTTTTARKKQEDVHKFIDISQVAYVVTTIDYKRGYKSGAEDNELMNIWQTDGVVSLASSLNSMGVELSRSERQFSNMTNLTDITEVDEDDTRPLHVTEAHSEVPSSDSGTSFRGRLHKGVSAEELEMVKSVPVSGPLRRGDSIVFSPVLATNNQVDQSWNARFLLGIHEPVRHALFVIDRFLDRVHQRSSPMEWNVNEFFVWFKTHFVEFLKNQHTVKTKVVLPLLQVDYVVKREILEHYGKIYDLLDAIIAQEDTIVLSAASASSSWQDRLFVLQSDIRKLNLLTNSILTAEERVFSPMLARTFNEQNFQRYVVPRIFRASKPKRVVIPWIVERCRIWGGDKEAQAYKDDLPFTARFLYDRMWLPYFVSHVAQAMKHLDTEMTGMMSADASDSWFGCSIQ</sequence>
<dbReference type="InParanoid" id="K3W721"/>
<evidence type="ECO:0000313" key="2">
    <source>
        <dbReference type="EnsemblProtists" id="PYU1_T000762"/>
    </source>
</evidence>